<dbReference type="Proteomes" id="UP000184267">
    <property type="component" value="Unassembled WGS sequence"/>
</dbReference>
<dbReference type="PROSITE" id="PS51257">
    <property type="entry name" value="PROKAR_LIPOPROTEIN"/>
    <property type="match status" value="1"/>
</dbReference>
<evidence type="ECO:0000313" key="3">
    <source>
        <dbReference type="Proteomes" id="UP000184267"/>
    </source>
</evidence>
<proteinExistence type="predicted"/>
<name>A0A1M2V2T2_TRAPU</name>
<dbReference type="AlphaFoldDB" id="A0A1M2V2T2"/>
<evidence type="ECO:0000256" key="1">
    <source>
        <dbReference type="SAM" id="SignalP"/>
    </source>
</evidence>
<gene>
    <name evidence="2" type="ORF">TRAPUB_7698</name>
</gene>
<reference evidence="2 3" key="1">
    <citation type="submission" date="2016-10" db="EMBL/GenBank/DDBJ databases">
        <title>Genome sequence of the basidiomycete white-rot fungus Trametes pubescens.</title>
        <authorList>
            <person name="Makela M.R."/>
            <person name="Granchi Z."/>
            <person name="Peng M."/>
            <person name="De Vries R.P."/>
            <person name="Grigoriev I."/>
            <person name="Riley R."/>
            <person name="Hilden K."/>
        </authorList>
    </citation>
    <scope>NUCLEOTIDE SEQUENCE [LARGE SCALE GENOMIC DNA]</scope>
    <source>
        <strain evidence="2 3">FBCC735</strain>
    </source>
</reference>
<protein>
    <recommendedName>
        <fullName evidence="4">Cysteine-rich transmembrane CYSTM domain-containing protein</fullName>
    </recommendedName>
</protein>
<accession>A0A1M2V2T2</accession>
<keyword evidence="1" id="KW-0732">Signal</keyword>
<feature type="chain" id="PRO_5011956679" description="Cysteine-rich transmembrane CYSTM domain-containing protein" evidence="1">
    <location>
        <begin position="30"/>
        <end position="59"/>
    </location>
</feature>
<sequence length="59" mass="5946">MRGIPAGGPNCMPMWGMLGICGAIGCCCCCWGSPKAYPVEGSTCGYAAGYCCWATPCGA</sequence>
<keyword evidence="3" id="KW-1185">Reference proteome</keyword>
<dbReference type="EMBL" id="MNAD01001718">
    <property type="protein sequence ID" value="OJT01846.1"/>
    <property type="molecule type" value="Genomic_DNA"/>
</dbReference>
<organism evidence="2 3">
    <name type="scientific">Trametes pubescens</name>
    <name type="common">White-rot fungus</name>
    <dbReference type="NCBI Taxonomy" id="154538"/>
    <lineage>
        <taxon>Eukaryota</taxon>
        <taxon>Fungi</taxon>
        <taxon>Dikarya</taxon>
        <taxon>Basidiomycota</taxon>
        <taxon>Agaricomycotina</taxon>
        <taxon>Agaricomycetes</taxon>
        <taxon>Polyporales</taxon>
        <taxon>Polyporaceae</taxon>
        <taxon>Trametes</taxon>
    </lineage>
</organism>
<evidence type="ECO:0008006" key="4">
    <source>
        <dbReference type="Google" id="ProtNLM"/>
    </source>
</evidence>
<evidence type="ECO:0000313" key="2">
    <source>
        <dbReference type="EMBL" id="OJT01846.1"/>
    </source>
</evidence>
<comment type="caution">
    <text evidence="2">The sequence shown here is derived from an EMBL/GenBank/DDBJ whole genome shotgun (WGS) entry which is preliminary data.</text>
</comment>
<feature type="signal peptide" evidence="1">
    <location>
        <begin position="1"/>
        <end position="29"/>
    </location>
</feature>